<reference evidence="2 3" key="1">
    <citation type="journal article" date="2016" name="Nat. Commun.">
        <title>Thousands of microbial genomes shed light on interconnected biogeochemical processes in an aquifer system.</title>
        <authorList>
            <person name="Anantharaman K."/>
            <person name="Brown C.T."/>
            <person name="Hug L.A."/>
            <person name="Sharon I."/>
            <person name="Castelle C.J."/>
            <person name="Probst A.J."/>
            <person name="Thomas B.C."/>
            <person name="Singh A."/>
            <person name="Wilkins M.J."/>
            <person name="Karaoz U."/>
            <person name="Brodie E.L."/>
            <person name="Williams K.H."/>
            <person name="Hubbard S.S."/>
            <person name="Banfield J.F."/>
        </authorList>
    </citation>
    <scope>NUCLEOTIDE SEQUENCE [LARGE SCALE GENOMIC DNA]</scope>
</reference>
<proteinExistence type="predicted"/>
<accession>A0A1F7J8R8</accession>
<feature type="domain" description="Metallo-beta-lactamase" evidence="1">
    <location>
        <begin position="31"/>
        <end position="196"/>
    </location>
</feature>
<dbReference type="PANTHER" id="PTHR30619">
    <property type="entry name" value="DNA INTERNALIZATION/COMPETENCE PROTEIN COMEC/REC2"/>
    <property type="match status" value="1"/>
</dbReference>
<dbReference type="Gene3D" id="3.60.15.10">
    <property type="entry name" value="Ribonuclease Z/Hydroxyacylglutathione hydrolase-like"/>
    <property type="match status" value="1"/>
</dbReference>
<dbReference type="InterPro" id="IPR052159">
    <property type="entry name" value="Competence_DNA_uptake"/>
</dbReference>
<dbReference type="PANTHER" id="PTHR30619:SF1">
    <property type="entry name" value="RECOMBINATION PROTEIN 2"/>
    <property type="match status" value="1"/>
</dbReference>
<sequence>YIRIRNQIDLLIDAGPDHKVLQCLGKYMPFWDREIELAFITHEDLDHYGGFIHIIDRYRVGKLISVDYKNAGKSYQRLEQKAKSKRIPLEFYFTGDKIRILDSYILFFWPPEGLKTADDNEYSLVFLFQEKNFKLLFTGDSSPKALQKLTRLNTKKDLFRLKNVDILKVPHHGSCLGLTSSFLKLADPEVAVISVGLDNSYGHPRKQILDLLEAQNIEIKRTDKNGDIKFILEE</sequence>
<comment type="caution">
    <text evidence="2">The sequence shown here is derived from an EMBL/GenBank/DDBJ whole genome shotgun (WGS) entry which is preliminary data.</text>
</comment>
<dbReference type="SUPFAM" id="SSF56281">
    <property type="entry name" value="Metallo-hydrolase/oxidoreductase"/>
    <property type="match status" value="1"/>
</dbReference>
<dbReference type="STRING" id="1802069.A2970_00725"/>
<organism evidence="2 3">
    <name type="scientific">Candidatus Roizmanbacteria bacterium RIFCSPLOWO2_01_FULL_44_13</name>
    <dbReference type="NCBI Taxonomy" id="1802069"/>
    <lineage>
        <taxon>Bacteria</taxon>
        <taxon>Candidatus Roizmaniibacteriota</taxon>
    </lineage>
</organism>
<dbReference type="Proteomes" id="UP000178857">
    <property type="component" value="Unassembled WGS sequence"/>
</dbReference>
<gene>
    <name evidence="2" type="ORF">A2970_00725</name>
</gene>
<dbReference type="AlphaFoldDB" id="A0A1F7J8R8"/>
<dbReference type="EMBL" id="MGAT01000031">
    <property type="protein sequence ID" value="OGK52002.1"/>
    <property type="molecule type" value="Genomic_DNA"/>
</dbReference>
<dbReference type="Pfam" id="PF00753">
    <property type="entry name" value="Lactamase_B"/>
    <property type="match status" value="1"/>
</dbReference>
<feature type="non-terminal residue" evidence="2">
    <location>
        <position position="1"/>
    </location>
</feature>
<dbReference type="InterPro" id="IPR001279">
    <property type="entry name" value="Metallo-B-lactamas"/>
</dbReference>
<evidence type="ECO:0000259" key="1">
    <source>
        <dbReference type="Pfam" id="PF00753"/>
    </source>
</evidence>
<dbReference type="InterPro" id="IPR036866">
    <property type="entry name" value="RibonucZ/Hydroxyglut_hydro"/>
</dbReference>
<name>A0A1F7J8R8_9BACT</name>
<evidence type="ECO:0000313" key="2">
    <source>
        <dbReference type="EMBL" id="OGK52002.1"/>
    </source>
</evidence>
<protein>
    <recommendedName>
        <fullName evidence="1">Metallo-beta-lactamase domain-containing protein</fullName>
    </recommendedName>
</protein>
<evidence type="ECO:0000313" key="3">
    <source>
        <dbReference type="Proteomes" id="UP000178857"/>
    </source>
</evidence>